<protein>
    <submittedName>
        <fullName evidence="2">Uncharacterized protein</fullName>
    </submittedName>
</protein>
<feature type="transmembrane region" description="Helical" evidence="1">
    <location>
        <begin position="35"/>
        <end position="55"/>
    </location>
</feature>
<keyword evidence="1" id="KW-0812">Transmembrane</keyword>
<accession>A0ABQ3YIM4</accession>
<comment type="caution">
    <text evidence="2">The sequence shown here is derived from an EMBL/GenBank/DDBJ whole genome shotgun (WGS) entry which is preliminary data.</text>
</comment>
<evidence type="ECO:0000313" key="2">
    <source>
        <dbReference type="EMBL" id="GID79837.1"/>
    </source>
</evidence>
<gene>
    <name evidence="2" type="ORF">Ade02nite_84780</name>
</gene>
<proteinExistence type="predicted"/>
<evidence type="ECO:0000256" key="1">
    <source>
        <dbReference type="SAM" id="Phobius"/>
    </source>
</evidence>
<dbReference type="Proteomes" id="UP000609879">
    <property type="component" value="Unassembled WGS sequence"/>
</dbReference>
<sequence>MSSRVRLRLHVALLALLAGTTVLVAADIAAPARTAAALLTLLVVPGGAVLARVRVSGWPEWLGLAVAVSLAGQTAAALAMVWTRWWHPPVLATAVAVLSAALLTIDVLDKRKEARTCRA</sequence>
<organism evidence="2 3">
    <name type="scientific">Paractinoplanes deccanensis</name>
    <dbReference type="NCBI Taxonomy" id="113561"/>
    <lineage>
        <taxon>Bacteria</taxon>
        <taxon>Bacillati</taxon>
        <taxon>Actinomycetota</taxon>
        <taxon>Actinomycetes</taxon>
        <taxon>Micromonosporales</taxon>
        <taxon>Micromonosporaceae</taxon>
        <taxon>Paractinoplanes</taxon>
    </lineage>
</organism>
<dbReference type="RefSeq" id="WP_203776455.1">
    <property type="nucleotide sequence ID" value="NZ_BAAABO010000055.1"/>
</dbReference>
<evidence type="ECO:0000313" key="3">
    <source>
        <dbReference type="Proteomes" id="UP000609879"/>
    </source>
</evidence>
<dbReference type="EMBL" id="BOMI01000178">
    <property type="protein sequence ID" value="GID79837.1"/>
    <property type="molecule type" value="Genomic_DNA"/>
</dbReference>
<keyword evidence="1" id="KW-1133">Transmembrane helix</keyword>
<feature type="transmembrane region" description="Helical" evidence="1">
    <location>
        <begin position="62"/>
        <end position="83"/>
    </location>
</feature>
<keyword evidence="1" id="KW-0472">Membrane</keyword>
<feature type="transmembrane region" description="Helical" evidence="1">
    <location>
        <begin position="89"/>
        <end position="108"/>
    </location>
</feature>
<name>A0ABQ3YIM4_9ACTN</name>
<keyword evidence="3" id="KW-1185">Reference proteome</keyword>
<reference evidence="2 3" key="1">
    <citation type="submission" date="2021-01" db="EMBL/GenBank/DDBJ databases">
        <title>Whole genome shotgun sequence of Actinoplanes deccanensis NBRC 13994.</title>
        <authorList>
            <person name="Komaki H."/>
            <person name="Tamura T."/>
        </authorList>
    </citation>
    <scope>NUCLEOTIDE SEQUENCE [LARGE SCALE GENOMIC DNA]</scope>
    <source>
        <strain evidence="2 3">NBRC 13994</strain>
    </source>
</reference>